<evidence type="ECO:0000313" key="1">
    <source>
        <dbReference type="EMBL" id="WHI60978.1"/>
    </source>
</evidence>
<reference evidence="1" key="1">
    <citation type="journal article" date="2023" name="Antibiotics">
        <title>Prevalence and Molecular Characterization of Methicillin-Resistant Staphylococci (MRS) and Mammaliicocci (MRM) in Dromedary Camels from Algeria: First Detection of SCCmec-mecC Hybrid in Methicillin-Resistant Mammaliicoccus lentus.</title>
        <authorList>
            <person name="Belhout C."/>
            <person name="Boyen F."/>
            <person name="Vereecke N."/>
            <person name="Theuns S."/>
            <person name="Taibi N."/>
            <person name="Stegger M."/>
            <person name="de la Fe-Rodriguez P.Y."/>
            <person name="Bouayad L."/>
            <person name="Elgroud R."/>
            <person name="Butaye P."/>
        </authorList>
    </citation>
    <scope>NUCLEOTIDE SEQUENCE</scope>
    <source>
        <strain evidence="1">7048</strain>
    </source>
</reference>
<sequence length="178" mass="21424">MVDLSKMNQRLKLLLSLDIFEWLPHPTFVLVQNNEEQWMITFEEDSIHISRAEVQLPHFHRFYFGQDNQLIKRAQFHIKFKAKAEMSLDEKQFVSDFMRPSEKKENPILFIQSETPYTQEWIDYLTYLLSAGYEVLENIRRNNHQLAPITHKHVHIPAYLLNREEKYIGTISYETLIR</sequence>
<dbReference type="GeneID" id="99677200"/>
<evidence type="ECO:0000313" key="2">
    <source>
        <dbReference type="Proteomes" id="UP001223261"/>
    </source>
</evidence>
<dbReference type="Proteomes" id="UP001223261">
    <property type="component" value="Chromosome"/>
</dbReference>
<dbReference type="AlphaFoldDB" id="A0AAP1WM15"/>
<proteinExistence type="predicted"/>
<accession>A0AAP1WM15</accession>
<name>A0AAP1WM15_MAMLE</name>
<dbReference type="RefSeq" id="WP_016999618.1">
    <property type="nucleotide sequence ID" value="NZ_CABIVY010000033.1"/>
</dbReference>
<protein>
    <submittedName>
        <fullName evidence="1">Uncharacterized protein</fullName>
    </submittedName>
</protein>
<organism evidence="1 2">
    <name type="scientific">Mammaliicoccus lentus</name>
    <name type="common">Staphylococcus lentus</name>
    <dbReference type="NCBI Taxonomy" id="42858"/>
    <lineage>
        <taxon>Bacteria</taxon>
        <taxon>Bacillati</taxon>
        <taxon>Bacillota</taxon>
        <taxon>Bacilli</taxon>
        <taxon>Bacillales</taxon>
        <taxon>Staphylococcaceae</taxon>
        <taxon>Mammaliicoccus</taxon>
    </lineage>
</organism>
<dbReference type="EMBL" id="CP118848">
    <property type="protein sequence ID" value="WHI60978.1"/>
    <property type="molecule type" value="Genomic_DNA"/>
</dbReference>
<gene>
    <name evidence="1" type="ORF">PYH69_04930</name>
</gene>